<proteinExistence type="predicted"/>
<comment type="caution">
    <text evidence="2">The sequence shown here is derived from an EMBL/GenBank/DDBJ whole genome shotgun (WGS) entry which is preliminary data.</text>
</comment>
<sequence>MLSLLKHQKIFSLVLLTVCCLQTTQSVDLPQALHAANDQRPIGGESHLDIDQLELEHLQNASHPGLAQHEIQPYTDQQNQLEQVQNVVNHYPAQQNKDLSQSKNVMFLILLGVKENGADLQVWLSSTNLTNGIITGGTLEMDKSHLDEHQEDEENNHEKEKFEKMISSIPPLTKGTRYGLAKQCKPIH</sequence>
<name>A0A5B0SLN1_PUCGR</name>
<keyword evidence="1" id="KW-0732">Signal</keyword>
<dbReference type="EMBL" id="VDEP01000001">
    <property type="protein sequence ID" value="KAA1138852.1"/>
    <property type="molecule type" value="Genomic_DNA"/>
</dbReference>
<gene>
    <name evidence="2" type="ORF">PGTUg99_023227</name>
</gene>
<feature type="chain" id="PRO_5022683588" evidence="1">
    <location>
        <begin position="27"/>
        <end position="188"/>
    </location>
</feature>
<dbReference type="AlphaFoldDB" id="A0A5B0SLN1"/>
<evidence type="ECO:0000256" key="1">
    <source>
        <dbReference type="SAM" id="SignalP"/>
    </source>
</evidence>
<dbReference type="Proteomes" id="UP000325313">
    <property type="component" value="Unassembled WGS sequence"/>
</dbReference>
<protein>
    <submittedName>
        <fullName evidence="2">Uncharacterized protein</fullName>
    </submittedName>
</protein>
<reference evidence="2 3" key="1">
    <citation type="submission" date="2019-05" db="EMBL/GenBank/DDBJ databases">
        <title>Emergence of the Ug99 lineage of the wheat stem rust pathogen through somatic hybridization.</title>
        <authorList>
            <person name="Li F."/>
            <person name="Upadhyaya N.M."/>
            <person name="Sperschneider J."/>
            <person name="Matny O."/>
            <person name="Nguyen-Phuc H."/>
            <person name="Mago R."/>
            <person name="Raley C."/>
            <person name="Miller M.E."/>
            <person name="Silverstein K.A.T."/>
            <person name="Henningsen E."/>
            <person name="Hirsch C.D."/>
            <person name="Visser B."/>
            <person name="Pretorius Z.A."/>
            <person name="Steffenson B.J."/>
            <person name="Schwessinger B."/>
            <person name="Dodds P.N."/>
            <person name="Figueroa M."/>
        </authorList>
    </citation>
    <scope>NUCLEOTIDE SEQUENCE [LARGE SCALE GENOMIC DNA]</scope>
    <source>
        <strain evidence="2 3">Ug99</strain>
    </source>
</reference>
<evidence type="ECO:0000313" key="3">
    <source>
        <dbReference type="Proteomes" id="UP000325313"/>
    </source>
</evidence>
<accession>A0A5B0SLN1</accession>
<feature type="signal peptide" evidence="1">
    <location>
        <begin position="1"/>
        <end position="26"/>
    </location>
</feature>
<evidence type="ECO:0000313" key="2">
    <source>
        <dbReference type="EMBL" id="KAA1138852.1"/>
    </source>
</evidence>
<organism evidence="2 3">
    <name type="scientific">Puccinia graminis f. sp. tritici</name>
    <dbReference type="NCBI Taxonomy" id="56615"/>
    <lineage>
        <taxon>Eukaryota</taxon>
        <taxon>Fungi</taxon>
        <taxon>Dikarya</taxon>
        <taxon>Basidiomycota</taxon>
        <taxon>Pucciniomycotina</taxon>
        <taxon>Pucciniomycetes</taxon>
        <taxon>Pucciniales</taxon>
        <taxon>Pucciniaceae</taxon>
        <taxon>Puccinia</taxon>
    </lineage>
</organism>